<keyword evidence="1" id="KW-0328">Glycosyltransferase</keyword>
<name>A0A540VFD5_9CHLR</name>
<proteinExistence type="predicted"/>
<sequence length="415" mass="46056">MKIGYLMQQGVDVWHPPFDGPANHVRHVVEALQRRGHQVRLLARLEGRIGYSDGLGPFQPVTVRHSDGGPLRWLERAVRRLQATLRLPYAGLFESIRFAQACRQELTGCDLLYERKSWMTYGGVLAARWMGIPLVLEENGDNLLDLEAKGQAPTGLQRRLSLAVMGWAMRGAAHVVASGEGWREQFIRRWGVDPSRVTTVENGTVLVELLSREQLRSFRLRRAPQDPATLAYVGGFYPWHGVTHLLRAFARTHRRFPQARLLMVGYGAGYDEARQLAHQLGIGQAVTFTGQLAPEAYAPRLAQADIGLSPYCGWPEFSGLKVLDYKAAGLATIASGHGKHPPTLRHGVTGWIVPPCDEDALAGAMAALLADPELCQRLGQAARQEAEVCHTWERTVDRLLQVFQQVLAQKSDSMG</sequence>
<evidence type="ECO:0000259" key="3">
    <source>
        <dbReference type="Pfam" id="PF00534"/>
    </source>
</evidence>
<dbReference type="PANTHER" id="PTHR12526">
    <property type="entry name" value="GLYCOSYLTRANSFERASE"/>
    <property type="match status" value="1"/>
</dbReference>
<evidence type="ECO:0000313" key="6">
    <source>
        <dbReference type="Proteomes" id="UP000317371"/>
    </source>
</evidence>
<evidence type="ECO:0000313" key="5">
    <source>
        <dbReference type="EMBL" id="TQE95484.1"/>
    </source>
</evidence>
<dbReference type="InterPro" id="IPR028098">
    <property type="entry name" value="Glyco_trans_4-like_N"/>
</dbReference>
<dbReference type="Proteomes" id="UP000317371">
    <property type="component" value="Unassembled WGS sequence"/>
</dbReference>
<dbReference type="Gene3D" id="3.40.50.2000">
    <property type="entry name" value="Glycogen Phosphorylase B"/>
    <property type="match status" value="2"/>
</dbReference>
<comment type="caution">
    <text evidence="5">The sequence shown here is derived from an EMBL/GenBank/DDBJ whole genome shotgun (WGS) entry which is preliminary data.</text>
</comment>
<evidence type="ECO:0000256" key="1">
    <source>
        <dbReference type="ARBA" id="ARBA00022676"/>
    </source>
</evidence>
<dbReference type="AlphaFoldDB" id="A0A540VFD5"/>
<organism evidence="5 6">
    <name type="scientific">Litorilinea aerophila</name>
    <dbReference type="NCBI Taxonomy" id="1204385"/>
    <lineage>
        <taxon>Bacteria</taxon>
        <taxon>Bacillati</taxon>
        <taxon>Chloroflexota</taxon>
        <taxon>Caldilineae</taxon>
        <taxon>Caldilineales</taxon>
        <taxon>Caldilineaceae</taxon>
        <taxon>Litorilinea</taxon>
    </lineage>
</organism>
<dbReference type="EMBL" id="VIGC01000013">
    <property type="protein sequence ID" value="TQE95484.1"/>
    <property type="molecule type" value="Genomic_DNA"/>
</dbReference>
<dbReference type="SUPFAM" id="SSF53756">
    <property type="entry name" value="UDP-Glycosyltransferase/glycogen phosphorylase"/>
    <property type="match status" value="1"/>
</dbReference>
<feature type="domain" description="Glycosyl transferase family 1" evidence="3">
    <location>
        <begin position="222"/>
        <end position="384"/>
    </location>
</feature>
<dbReference type="InParanoid" id="A0A540VFD5"/>
<dbReference type="Pfam" id="PF13579">
    <property type="entry name" value="Glyco_trans_4_4"/>
    <property type="match status" value="1"/>
</dbReference>
<dbReference type="CDD" id="cd03801">
    <property type="entry name" value="GT4_PimA-like"/>
    <property type="match status" value="1"/>
</dbReference>
<keyword evidence="6" id="KW-1185">Reference proteome</keyword>
<reference evidence="5 6" key="1">
    <citation type="submission" date="2019-06" db="EMBL/GenBank/DDBJ databases">
        <title>Genome sequence of Litorilinea aerophila BAA-2444.</title>
        <authorList>
            <person name="Maclea K.S."/>
            <person name="Maurais E.G."/>
            <person name="Iannazzi L.C."/>
        </authorList>
    </citation>
    <scope>NUCLEOTIDE SEQUENCE [LARGE SCALE GENOMIC DNA]</scope>
    <source>
        <strain evidence="5 6">ATCC BAA-2444</strain>
    </source>
</reference>
<dbReference type="RefSeq" id="WP_141610303.1">
    <property type="nucleotide sequence ID" value="NZ_VIGC02000013.1"/>
</dbReference>
<dbReference type="InterPro" id="IPR001296">
    <property type="entry name" value="Glyco_trans_1"/>
</dbReference>
<dbReference type="PANTHER" id="PTHR12526:SF510">
    <property type="entry name" value="D-INOSITOL 3-PHOSPHATE GLYCOSYLTRANSFERASE"/>
    <property type="match status" value="1"/>
</dbReference>
<protein>
    <submittedName>
        <fullName evidence="5">Glycosyltransferase family 4 protein</fullName>
    </submittedName>
</protein>
<gene>
    <name evidence="5" type="ORF">FKZ61_11620</name>
</gene>
<dbReference type="OrthoDB" id="9813214at2"/>
<accession>A0A540VFD5</accession>
<feature type="domain" description="Glycosyltransferase subfamily 4-like N-terminal" evidence="4">
    <location>
        <begin position="20"/>
        <end position="203"/>
    </location>
</feature>
<dbReference type="GO" id="GO:0016757">
    <property type="term" value="F:glycosyltransferase activity"/>
    <property type="evidence" value="ECO:0007669"/>
    <property type="project" value="UniProtKB-KW"/>
</dbReference>
<keyword evidence="2 5" id="KW-0808">Transferase</keyword>
<evidence type="ECO:0000256" key="2">
    <source>
        <dbReference type="ARBA" id="ARBA00022679"/>
    </source>
</evidence>
<dbReference type="Pfam" id="PF00534">
    <property type="entry name" value="Glycos_transf_1"/>
    <property type="match status" value="1"/>
</dbReference>
<evidence type="ECO:0000259" key="4">
    <source>
        <dbReference type="Pfam" id="PF13579"/>
    </source>
</evidence>